<evidence type="ECO:0000256" key="2">
    <source>
        <dbReference type="ARBA" id="ARBA00023315"/>
    </source>
</evidence>
<dbReference type="PANTHER" id="PTHR43877">
    <property type="entry name" value="AMINOALKYLPHOSPHONATE N-ACETYLTRANSFERASE-RELATED-RELATED"/>
    <property type="match status" value="1"/>
</dbReference>
<dbReference type="EMBL" id="PVMZ01000015">
    <property type="protein sequence ID" value="PRX17596.1"/>
    <property type="molecule type" value="Genomic_DNA"/>
</dbReference>
<dbReference type="SUPFAM" id="SSF55729">
    <property type="entry name" value="Acyl-CoA N-acyltransferases (Nat)"/>
    <property type="match status" value="2"/>
</dbReference>
<evidence type="ECO:0000313" key="4">
    <source>
        <dbReference type="EMBL" id="PRX17596.1"/>
    </source>
</evidence>
<dbReference type="Proteomes" id="UP000239415">
    <property type="component" value="Unassembled WGS sequence"/>
</dbReference>
<accession>A0A2T0K4G5</accession>
<gene>
    <name evidence="4" type="ORF">CLV67_11588</name>
</gene>
<evidence type="ECO:0000313" key="5">
    <source>
        <dbReference type="Proteomes" id="UP000239415"/>
    </source>
</evidence>
<dbReference type="CDD" id="cd04301">
    <property type="entry name" value="NAT_SF"/>
    <property type="match status" value="2"/>
</dbReference>
<keyword evidence="2" id="KW-0012">Acyltransferase</keyword>
<dbReference type="InterPro" id="IPR050832">
    <property type="entry name" value="Bact_Acetyltransf"/>
</dbReference>
<organism evidence="4 5">
    <name type="scientific">Actinoplanes italicus</name>
    <dbReference type="NCBI Taxonomy" id="113567"/>
    <lineage>
        <taxon>Bacteria</taxon>
        <taxon>Bacillati</taxon>
        <taxon>Actinomycetota</taxon>
        <taxon>Actinomycetes</taxon>
        <taxon>Micromonosporales</taxon>
        <taxon>Micromonosporaceae</taxon>
        <taxon>Actinoplanes</taxon>
    </lineage>
</organism>
<dbReference type="AlphaFoldDB" id="A0A2T0K4G5"/>
<reference evidence="4 5" key="1">
    <citation type="submission" date="2018-03" db="EMBL/GenBank/DDBJ databases">
        <title>Genomic Encyclopedia of Archaeal and Bacterial Type Strains, Phase II (KMG-II): from individual species to whole genera.</title>
        <authorList>
            <person name="Goeker M."/>
        </authorList>
    </citation>
    <scope>NUCLEOTIDE SEQUENCE [LARGE SCALE GENOMIC DNA]</scope>
    <source>
        <strain evidence="4 5">DSM 43146</strain>
    </source>
</reference>
<evidence type="ECO:0000256" key="1">
    <source>
        <dbReference type="ARBA" id="ARBA00022679"/>
    </source>
</evidence>
<dbReference type="GO" id="GO:0016747">
    <property type="term" value="F:acyltransferase activity, transferring groups other than amino-acyl groups"/>
    <property type="evidence" value="ECO:0007669"/>
    <property type="project" value="InterPro"/>
</dbReference>
<dbReference type="Gene3D" id="3.40.630.30">
    <property type="match status" value="1"/>
</dbReference>
<dbReference type="PANTHER" id="PTHR43877:SF1">
    <property type="entry name" value="ACETYLTRANSFERASE"/>
    <property type="match status" value="1"/>
</dbReference>
<dbReference type="PROSITE" id="PS51186">
    <property type="entry name" value="GNAT"/>
    <property type="match status" value="2"/>
</dbReference>
<keyword evidence="5" id="KW-1185">Reference proteome</keyword>
<dbReference type="Pfam" id="PF00583">
    <property type="entry name" value="Acetyltransf_1"/>
    <property type="match status" value="2"/>
</dbReference>
<feature type="domain" description="N-acetyltransferase" evidence="3">
    <location>
        <begin position="142"/>
        <end position="283"/>
    </location>
</feature>
<feature type="domain" description="N-acetyltransferase" evidence="3">
    <location>
        <begin position="1"/>
        <end position="149"/>
    </location>
</feature>
<evidence type="ECO:0000259" key="3">
    <source>
        <dbReference type="PROSITE" id="PS51186"/>
    </source>
</evidence>
<keyword evidence="1 4" id="KW-0808">Transferase</keyword>
<dbReference type="RefSeq" id="WP_106324922.1">
    <property type="nucleotide sequence ID" value="NZ_BOMO01000141.1"/>
</dbReference>
<dbReference type="InterPro" id="IPR000182">
    <property type="entry name" value="GNAT_dom"/>
</dbReference>
<protein>
    <submittedName>
        <fullName evidence="4">Acetyltransferase (GNAT) family protein</fullName>
    </submittedName>
</protein>
<comment type="caution">
    <text evidence="4">The sequence shown here is derived from an EMBL/GenBank/DDBJ whole genome shotgun (WGS) entry which is preliminary data.</text>
</comment>
<dbReference type="OrthoDB" id="4119890at2"/>
<dbReference type="InterPro" id="IPR016181">
    <property type="entry name" value="Acyl_CoA_acyltransferase"/>
</dbReference>
<proteinExistence type="predicted"/>
<sequence length="283" mass="30123">MTSRIVSLVEPGSDFPAWIAEGGDGRPLGTAFLRAPASAKTGELRINVHPAERRSGVGTRLLNEAIAAGTARGLTALLGDVVTEGSEGDAFCVAAGLRRVLALTYTRLDLASWTGVSEPERGGYRLIHWEGTVPDELAETAARSRKAMDDMPMDDAAWEPDEWDVPRLHMIAEAVAKRGEILLTTAAIGADGEIAGFTEVVVAGDGGGDGQHYGTGVLPEHRGRGLARWMKTEQITHVRGRFPDLAGLLADTADSNTAMRRVNDSLGYVPTHRSLLYQADLAG</sequence>
<name>A0A2T0K4G5_9ACTN</name>